<dbReference type="RefSeq" id="WP_053604780.1">
    <property type="nucleotide sequence ID" value="NZ_CP012600.1"/>
</dbReference>
<evidence type="ECO:0000313" key="5">
    <source>
        <dbReference type="Proteomes" id="UP000067625"/>
    </source>
</evidence>
<dbReference type="SUPFAM" id="SSF46689">
    <property type="entry name" value="Homeodomain-like"/>
    <property type="match status" value="2"/>
</dbReference>
<keyword evidence="2" id="KW-0804">Transcription</keyword>
<dbReference type="PANTHER" id="PTHR43436">
    <property type="entry name" value="ARAC-FAMILY TRANSCRIPTIONAL REGULATOR"/>
    <property type="match status" value="1"/>
</dbReference>
<keyword evidence="5" id="KW-1185">Reference proteome</keyword>
<dbReference type="PATRIC" id="fig|1441095.3.peg.3585"/>
<sequence length="304" mass="34336">MARETKMGYNDLERQIELAQLIERFTDKDGIHSTAIQSLSFIRASKKGDPIYTIHKPALCIVAQGRKLVMLAQERYYYDPSQYLVVSVDLPISGQILQATSHSPYLCLRLDFDFQQIVDIMNESDKPLGEKGSSERGLFVSKTNVSLLDAVIRLVRLLEAPEDIPVLAPLAIREILYRILMDEHGDSVKQRAMIGSHAQRIAKVIDLIQKNFAEPLRIDVLASAANMSSSSMHHHFKEVTGMSPMQYQKQLRLQEARRLLLSETADAANAGFQVGYESPSQFSREYSKLFGLPPISDIKRLRES</sequence>
<dbReference type="InterPro" id="IPR018060">
    <property type="entry name" value="HTH_AraC"/>
</dbReference>
<evidence type="ECO:0000256" key="2">
    <source>
        <dbReference type="ARBA" id="ARBA00023163"/>
    </source>
</evidence>
<evidence type="ECO:0000256" key="1">
    <source>
        <dbReference type="ARBA" id="ARBA00023015"/>
    </source>
</evidence>
<evidence type="ECO:0000259" key="3">
    <source>
        <dbReference type="PROSITE" id="PS01124"/>
    </source>
</evidence>
<organism evidence="4 5">
    <name type="scientific">Bacillus gobiensis</name>
    <dbReference type="NCBI Taxonomy" id="1441095"/>
    <lineage>
        <taxon>Bacteria</taxon>
        <taxon>Bacillati</taxon>
        <taxon>Bacillota</taxon>
        <taxon>Bacilli</taxon>
        <taxon>Bacillales</taxon>
        <taxon>Bacillaceae</taxon>
        <taxon>Bacillus</taxon>
    </lineage>
</organism>
<feature type="domain" description="HTH araC/xylS-type" evidence="3">
    <location>
        <begin position="202"/>
        <end position="300"/>
    </location>
</feature>
<dbReference type="PROSITE" id="PS01124">
    <property type="entry name" value="HTH_ARAC_FAMILY_2"/>
    <property type="match status" value="1"/>
</dbReference>
<dbReference type="Proteomes" id="UP000067625">
    <property type="component" value="Chromosome"/>
</dbReference>
<dbReference type="Pfam" id="PF12833">
    <property type="entry name" value="HTH_18"/>
    <property type="match status" value="1"/>
</dbReference>
<protein>
    <submittedName>
        <fullName evidence="4">AraC family transcriptional regulator</fullName>
    </submittedName>
</protein>
<reference evidence="4 5" key="2">
    <citation type="journal article" date="2016" name="Int. J. Syst. Evol. Microbiol.">
        <title>Bacillus gobiensis sp. nov., isolated from a soil sample.</title>
        <authorList>
            <person name="Liu B."/>
            <person name="Liu G.H."/>
            <person name="Cetin S."/>
            <person name="Schumann P."/>
            <person name="Pan Z.Z."/>
            <person name="Chen Q.Q."/>
        </authorList>
    </citation>
    <scope>NUCLEOTIDE SEQUENCE [LARGE SCALE GENOMIC DNA]</scope>
    <source>
        <strain evidence="4 5">FJAT-4402</strain>
    </source>
</reference>
<dbReference type="Gene3D" id="1.10.10.60">
    <property type="entry name" value="Homeodomain-like"/>
    <property type="match status" value="2"/>
</dbReference>
<reference evidence="5" key="1">
    <citation type="submission" date="2015-08" db="EMBL/GenBank/DDBJ databases">
        <title>Genome sequencing project for genomic taxonomy and phylogenomics of Bacillus-like bacteria.</title>
        <authorList>
            <person name="Liu B."/>
            <person name="Wang J."/>
            <person name="Zhu Y."/>
            <person name="Liu G."/>
            <person name="Chen Q."/>
            <person name="Chen Z."/>
            <person name="Lan J."/>
            <person name="Che J."/>
            <person name="Ge C."/>
            <person name="Shi H."/>
            <person name="Pan Z."/>
            <person name="Liu X."/>
        </authorList>
    </citation>
    <scope>NUCLEOTIDE SEQUENCE [LARGE SCALE GENOMIC DNA]</scope>
    <source>
        <strain evidence="5">FJAT-4402</strain>
    </source>
</reference>
<name>A0A0M3RAC9_9BACI</name>
<dbReference type="GO" id="GO:0043565">
    <property type="term" value="F:sequence-specific DNA binding"/>
    <property type="evidence" value="ECO:0007669"/>
    <property type="project" value="InterPro"/>
</dbReference>
<proteinExistence type="predicted"/>
<dbReference type="InterPro" id="IPR009057">
    <property type="entry name" value="Homeodomain-like_sf"/>
</dbReference>
<dbReference type="SMART" id="SM00342">
    <property type="entry name" value="HTH_ARAC"/>
    <property type="match status" value="1"/>
</dbReference>
<dbReference type="EMBL" id="CP012600">
    <property type="protein sequence ID" value="ALC82956.1"/>
    <property type="molecule type" value="Genomic_DNA"/>
</dbReference>
<dbReference type="InterPro" id="IPR009594">
    <property type="entry name" value="Tscrpt_reg_HTH_AraC_N"/>
</dbReference>
<dbReference type="PANTHER" id="PTHR43436:SF1">
    <property type="entry name" value="TRANSCRIPTIONAL REGULATORY PROTEIN"/>
    <property type="match status" value="1"/>
</dbReference>
<dbReference type="Pfam" id="PF06719">
    <property type="entry name" value="AraC_N"/>
    <property type="match status" value="1"/>
</dbReference>
<dbReference type="GO" id="GO:0003700">
    <property type="term" value="F:DNA-binding transcription factor activity"/>
    <property type="evidence" value="ECO:0007669"/>
    <property type="project" value="InterPro"/>
</dbReference>
<gene>
    <name evidence="4" type="ORF">AM592_16235</name>
</gene>
<keyword evidence="1" id="KW-0805">Transcription regulation</keyword>
<dbReference type="AlphaFoldDB" id="A0A0M3RAC9"/>
<evidence type="ECO:0000313" key="4">
    <source>
        <dbReference type="EMBL" id="ALC82956.1"/>
    </source>
</evidence>
<dbReference type="OrthoDB" id="34150at2"/>
<dbReference type="STRING" id="1441095.AM592_16235"/>
<accession>A0A0M3RAC9</accession>